<dbReference type="PANTHER" id="PTHR30535:SF34">
    <property type="entry name" value="MOLYBDATE-BINDING PROTEIN MOLA"/>
    <property type="match status" value="1"/>
</dbReference>
<gene>
    <name evidence="2" type="ORF">DK846_10380</name>
</gene>
<feature type="domain" description="Fe/B12 periplasmic-binding" evidence="1">
    <location>
        <begin position="51"/>
        <end position="319"/>
    </location>
</feature>
<evidence type="ECO:0000313" key="2">
    <source>
        <dbReference type="EMBL" id="PWR71266.1"/>
    </source>
</evidence>
<dbReference type="AlphaFoldDB" id="A0A2V2N0U4"/>
<dbReference type="SUPFAM" id="SSF53807">
    <property type="entry name" value="Helical backbone' metal receptor"/>
    <property type="match status" value="1"/>
</dbReference>
<dbReference type="PANTHER" id="PTHR30535">
    <property type="entry name" value="VITAMIN B12-BINDING PROTEIN"/>
    <property type="match status" value="1"/>
</dbReference>
<proteinExistence type="predicted"/>
<accession>A0A2V2N0U4</accession>
<organism evidence="2 3">
    <name type="scientific">Methanospirillum lacunae</name>
    <dbReference type="NCBI Taxonomy" id="668570"/>
    <lineage>
        <taxon>Archaea</taxon>
        <taxon>Methanobacteriati</taxon>
        <taxon>Methanobacteriota</taxon>
        <taxon>Stenosarchaea group</taxon>
        <taxon>Methanomicrobia</taxon>
        <taxon>Methanomicrobiales</taxon>
        <taxon>Methanospirillaceae</taxon>
        <taxon>Methanospirillum</taxon>
    </lineage>
</organism>
<protein>
    <submittedName>
        <fullName evidence="2">Iron ABC transporter substrate-binding protein</fullName>
    </submittedName>
</protein>
<dbReference type="PROSITE" id="PS50983">
    <property type="entry name" value="FE_B12_PBP"/>
    <property type="match status" value="1"/>
</dbReference>
<dbReference type="Gene3D" id="3.40.50.1980">
    <property type="entry name" value="Nitrogenase molybdenum iron protein domain"/>
    <property type="match status" value="2"/>
</dbReference>
<dbReference type="InterPro" id="IPR002491">
    <property type="entry name" value="ABC_transptr_periplasmic_BD"/>
</dbReference>
<sequence>MKLKNLLLIFILLLLLVQVLPVTGLQASNAENRTITDMVGRSIEIPTQINHVLSTAPPTTMTIYMLAPDTLLGLNSASNTTKFMDQKYRDLPNVGGWYGTSTGNYETFISLKPDVVIEPDLGTGDLSKTILERQEKFSEIPVIGIMDARNITGYDPSIQFLGSLLNKESESKSLLEFYHRVLSLVQNKASSIPDDKKVTVYYAEGPKGLKTDPVGSSHSELIELVGGKNIADCNITPGMGMTEVSMEQVLSWNPDVIIVGDPGFYKSVYSDPIWANIKAVQNKRVYLVPQAPFPWFDRPPGVNRIIGIPWVAKILYPDVYSDIDITSLAKEFYSKFYHYDLSDSDLTSILNP</sequence>
<dbReference type="Pfam" id="PF01497">
    <property type="entry name" value="Peripla_BP_2"/>
    <property type="match status" value="1"/>
</dbReference>
<dbReference type="OrthoDB" id="24039at2157"/>
<reference evidence="2 3" key="1">
    <citation type="submission" date="2018-05" db="EMBL/GenBank/DDBJ databases">
        <title>Draft genome of Methanospirillum lacunae Ki8-1.</title>
        <authorList>
            <person name="Dueholm M.S."/>
            <person name="Nielsen P.H."/>
            <person name="Bakmann L.F."/>
            <person name="Otzen D.E."/>
        </authorList>
    </citation>
    <scope>NUCLEOTIDE SEQUENCE [LARGE SCALE GENOMIC DNA]</scope>
    <source>
        <strain evidence="2 3">Ki8-1</strain>
    </source>
</reference>
<keyword evidence="3" id="KW-1185">Reference proteome</keyword>
<comment type="caution">
    <text evidence="2">The sequence shown here is derived from an EMBL/GenBank/DDBJ whole genome shotgun (WGS) entry which is preliminary data.</text>
</comment>
<dbReference type="RefSeq" id="WP_109968884.1">
    <property type="nucleotide sequence ID" value="NZ_CP176093.1"/>
</dbReference>
<dbReference type="GeneID" id="97547113"/>
<evidence type="ECO:0000313" key="3">
    <source>
        <dbReference type="Proteomes" id="UP000245657"/>
    </source>
</evidence>
<dbReference type="EMBL" id="QGMY01000008">
    <property type="protein sequence ID" value="PWR71266.1"/>
    <property type="molecule type" value="Genomic_DNA"/>
</dbReference>
<dbReference type="InterPro" id="IPR050902">
    <property type="entry name" value="ABC_Transporter_SBP"/>
</dbReference>
<dbReference type="Gene3D" id="1.20.58.2180">
    <property type="match status" value="1"/>
</dbReference>
<dbReference type="Proteomes" id="UP000245657">
    <property type="component" value="Unassembled WGS sequence"/>
</dbReference>
<evidence type="ECO:0000259" key="1">
    <source>
        <dbReference type="PROSITE" id="PS50983"/>
    </source>
</evidence>
<name>A0A2V2N0U4_9EURY</name>